<dbReference type="Proteomes" id="UP000663877">
    <property type="component" value="Unassembled WGS sequence"/>
</dbReference>
<organism evidence="2 3">
    <name type="scientific">Adineta steineri</name>
    <dbReference type="NCBI Taxonomy" id="433720"/>
    <lineage>
        <taxon>Eukaryota</taxon>
        <taxon>Metazoa</taxon>
        <taxon>Spiralia</taxon>
        <taxon>Gnathifera</taxon>
        <taxon>Rotifera</taxon>
        <taxon>Eurotatoria</taxon>
        <taxon>Bdelloidea</taxon>
        <taxon>Adinetida</taxon>
        <taxon>Adinetidae</taxon>
        <taxon>Adineta</taxon>
    </lineage>
</organism>
<comment type="caution">
    <text evidence="2">The sequence shown here is derived from an EMBL/GenBank/DDBJ whole genome shotgun (WGS) entry which is preliminary data.</text>
</comment>
<keyword evidence="3" id="KW-1185">Reference proteome</keyword>
<proteinExistence type="predicted"/>
<dbReference type="AlphaFoldDB" id="A0A815ZCM9"/>
<dbReference type="Proteomes" id="UP000663832">
    <property type="component" value="Unassembled WGS sequence"/>
</dbReference>
<protein>
    <submittedName>
        <fullName evidence="2">Uncharacterized protein</fullName>
    </submittedName>
</protein>
<dbReference type="EMBL" id="CAJNOM010000965">
    <property type="protein sequence ID" value="CAF1582336.1"/>
    <property type="molecule type" value="Genomic_DNA"/>
</dbReference>
<gene>
    <name evidence="1" type="ORF">BJG266_LOCUS24435</name>
    <name evidence="2" type="ORF">QVE165_LOCUS50191</name>
</gene>
<reference evidence="2" key="1">
    <citation type="submission" date="2021-02" db="EMBL/GenBank/DDBJ databases">
        <authorList>
            <person name="Nowell W R."/>
        </authorList>
    </citation>
    <scope>NUCLEOTIDE SEQUENCE</scope>
</reference>
<name>A0A815ZCM9_9BILA</name>
<dbReference type="EMBL" id="CAJNOI010000174">
    <property type="protein sequence ID" value="CAF1157319.1"/>
    <property type="molecule type" value="Genomic_DNA"/>
</dbReference>
<evidence type="ECO:0000313" key="3">
    <source>
        <dbReference type="Proteomes" id="UP000663832"/>
    </source>
</evidence>
<sequence length="67" mass="7463">MFLSESLAILCGSNKRCFADKISNGIFVDRCGLSKSTRNTSICEEEKVVGLCKAAFPRFYYNLTTIT</sequence>
<evidence type="ECO:0000313" key="1">
    <source>
        <dbReference type="EMBL" id="CAF1157319.1"/>
    </source>
</evidence>
<accession>A0A815ZCM9</accession>
<evidence type="ECO:0000313" key="2">
    <source>
        <dbReference type="EMBL" id="CAF1582336.1"/>
    </source>
</evidence>